<dbReference type="AlphaFoldDB" id="A0A240DY98"/>
<keyword evidence="3" id="KW-1185">Reference proteome</keyword>
<keyword evidence="1" id="KW-0812">Transmembrane</keyword>
<evidence type="ECO:0000256" key="1">
    <source>
        <dbReference type="SAM" id="Phobius"/>
    </source>
</evidence>
<sequence>MKKYKLLFCALGLFLPGTGLNCFYLKGIRFFWGWAQLFALIGGIAGWLLLKEAHFHSAPGWVLITFGFIAIEASWLTTIALGLRPDEKWDQQFNPGLDPLNATQSGWPVILTVIFSLMLGAGVMMTFLAISFEQFFISQLQEAKKLSQ</sequence>
<keyword evidence="1" id="KW-1133">Transmembrane helix</keyword>
<feature type="transmembrane region" description="Helical" evidence="1">
    <location>
        <begin position="62"/>
        <end position="83"/>
    </location>
</feature>
<keyword evidence="1" id="KW-0472">Membrane</keyword>
<organism evidence="2 3">
    <name type="scientific">Polynucleobacter meluiroseus</name>
    <dbReference type="NCBI Taxonomy" id="1938814"/>
    <lineage>
        <taxon>Bacteria</taxon>
        <taxon>Pseudomonadati</taxon>
        <taxon>Pseudomonadota</taxon>
        <taxon>Betaproteobacteria</taxon>
        <taxon>Burkholderiales</taxon>
        <taxon>Burkholderiaceae</taxon>
        <taxon>Polynucleobacter</taxon>
    </lineage>
</organism>
<evidence type="ECO:0008006" key="4">
    <source>
        <dbReference type="Google" id="ProtNLM"/>
    </source>
</evidence>
<evidence type="ECO:0000313" key="3">
    <source>
        <dbReference type="Proteomes" id="UP000218069"/>
    </source>
</evidence>
<proteinExistence type="predicted"/>
<gene>
    <name evidence="2" type="ORF">SAMN06295945_0487</name>
</gene>
<dbReference type="EMBL" id="OANS01000001">
    <property type="protein sequence ID" value="SNX28165.1"/>
    <property type="molecule type" value="Genomic_DNA"/>
</dbReference>
<accession>A0A240DY98</accession>
<dbReference type="OrthoDB" id="8702870at2"/>
<feature type="transmembrane region" description="Helical" evidence="1">
    <location>
        <begin position="107"/>
        <end position="130"/>
    </location>
</feature>
<evidence type="ECO:0000313" key="2">
    <source>
        <dbReference type="EMBL" id="SNX28165.1"/>
    </source>
</evidence>
<reference evidence="3" key="1">
    <citation type="submission" date="2017-08" db="EMBL/GenBank/DDBJ databases">
        <authorList>
            <person name="Varghese N."/>
            <person name="Submissions S."/>
        </authorList>
    </citation>
    <scope>NUCLEOTIDE SEQUENCE [LARGE SCALE GENOMIC DNA]</scope>
    <source>
        <strain evidence="3">AP-Melu-1000-B4</strain>
    </source>
</reference>
<protein>
    <recommendedName>
        <fullName evidence="4">TM2 domain-containing protein</fullName>
    </recommendedName>
</protein>
<feature type="transmembrane region" description="Helical" evidence="1">
    <location>
        <begin position="29"/>
        <end position="50"/>
    </location>
</feature>
<name>A0A240DY98_9BURK</name>
<dbReference type="RefSeq" id="WP_096672240.1">
    <property type="nucleotide sequence ID" value="NZ_OANS01000001.1"/>
</dbReference>
<dbReference type="Proteomes" id="UP000218069">
    <property type="component" value="Unassembled WGS sequence"/>
</dbReference>